<evidence type="ECO:0000259" key="1">
    <source>
        <dbReference type="PROSITE" id="PS51787"/>
    </source>
</evidence>
<dbReference type="InterPro" id="IPR003111">
    <property type="entry name" value="Lon_prtase_N"/>
</dbReference>
<dbReference type="Proteomes" id="UP000635726">
    <property type="component" value="Unassembled WGS sequence"/>
</dbReference>
<dbReference type="AlphaFoldDB" id="A0A917UK85"/>
<name>A0A917UK85_9DEIO</name>
<dbReference type="SUPFAM" id="SSF88697">
    <property type="entry name" value="PUA domain-like"/>
    <property type="match status" value="1"/>
</dbReference>
<dbReference type="PROSITE" id="PS51787">
    <property type="entry name" value="LON_N"/>
    <property type="match status" value="1"/>
</dbReference>
<dbReference type="EMBL" id="BMOE01000001">
    <property type="protein sequence ID" value="GGJ63501.1"/>
    <property type="molecule type" value="Genomic_DNA"/>
</dbReference>
<dbReference type="InterPro" id="IPR046336">
    <property type="entry name" value="Lon_prtase_N_sf"/>
</dbReference>
<evidence type="ECO:0000313" key="3">
    <source>
        <dbReference type="Proteomes" id="UP000635726"/>
    </source>
</evidence>
<dbReference type="SMART" id="SM00464">
    <property type="entry name" value="LON"/>
    <property type="match status" value="1"/>
</dbReference>
<accession>A0A917UK85</accession>
<dbReference type="Pfam" id="PF02190">
    <property type="entry name" value="LON_substr_bdg"/>
    <property type="match status" value="1"/>
</dbReference>
<dbReference type="Gene3D" id="2.30.130.40">
    <property type="entry name" value="LON domain-like"/>
    <property type="match status" value="1"/>
</dbReference>
<gene>
    <name evidence="2" type="ORF">GCM10008939_04230</name>
</gene>
<protein>
    <recommendedName>
        <fullName evidence="1">Lon N-terminal domain-containing protein</fullName>
    </recommendedName>
</protein>
<keyword evidence="3" id="KW-1185">Reference proteome</keyword>
<dbReference type="PANTHER" id="PTHR46732:SF8">
    <property type="entry name" value="ATP-DEPENDENT PROTEASE LA (LON) DOMAIN PROTEIN"/>
    <property type="match status" value="1"/>
</dbReference>
<comment type="caution">
    <text evidence="2">The sequence shown here is derived from an EMBL/GenBank/DDBJ whole genome shotgun (WGS) entry which is preliminary data.</text>
</comment>
<reference evidence="2" key="1">
    <citation type="journal article" date="2014" name="Int. J. Syst. Evol. Microbiol.">
        <title>Complete genome sequence of Corynebacterium casei LMG S-19264T (=DSM 44701T), isolated from a smear-ripened cheese.</title>
        <authorList>
            <consortium name="US DOE Joint Genome Institute (JGI-PGF)"/>
            <person name="Walter F."/>
            <person name="Albersmeier A."/>
            <person name="Kalinowski J."/>
            <person name="Ruckert C."/>
        </authorList>
    </citation>
    <scope>NUCLEOTIDE SEQUENCE</scope>
    <source>
        <strain evidence="2">JCM 14371</strain>
    </source>
</reference>
<dbReference type="PANTHER" id="PTHR46732">
    <property type="entry name" value="ATP-DEPENDENT PROTEASE LA (LON) DOMAIN PROTEIN"/>
    <property type="match status" value="1"/>
</dbReference>
<sequence>MSPPTTPLFPLPDLVLFPGLVLPLYVFEQRYRDLLADTRRSGEPFGIVRILEAADAAPGKPFHERVARVGTLAHLRNVTDHDDGTASIVVVGGERFRIQSFDTTRSYLSAVVQEDPLPGGPGQEDMTGALSRRLLDGLLRTRPQDAEAIREHAPHDPLLLASFAATLLPLNGDQREQALDTIDLMDRLETLISFLPRDERALN</sequence>
<dbReference type="RefSeq" id="WP_188960558.1">
    <property type="nucleotide sequence ID" value="NZ_BMOE01000001.1"/>
</dbReference>
<reference evidence="2" key="2">
    <citation type="submission" date="2020-09" db="EMBL/GenBank/DDBJ databases">
        <authorList>
            <person name="Sun Q."/>
            <person name="Ohkuma M."/>
        </authorList>
    </citation>
    <scope>NUCLEOTIDE SEQUENCE</scope>
    <source>
        <strain evidence="2">JCM 14371</strain>
    </source>
</reference>
<organism evidence="2 3">
    <name type="scientific">Deinococcus aquiradiocola</name>
    <dbReference type="NCBI Taxonomy" id="393059"/>
    <lineage>
        <taxon>Bacteria</taxon>
        <taxon>Thermotogati</taxon>
        <taxon>Deinococcota</taxon>
        <taxon>Deinococci</taxon>
        <taxon>Deinococcales</taxon>
        <taxon>Deinococcaceae</taxon>
        <taxon>Deinococcus</taxon>
    </lineage>
</organism>
<proteinExistence type="predicted"/>
<feature type="domain" description="Lon N-terminal" evidence="1">
    <location>
        <begin position="6"/>
        <end position="199"/>
    </location>
</feature>
<dbReference type="InterPro" id="IPR015947">
    <property type="entry name" value="PUA-like_sf"/>
</dbReference>
<evidence type="ECO:0000313" key="2">
    <source>
        <dbReference type="EMBL" id="GGJ63501.1"/>
    </source>
</evidence>